<keyword evidence="3" id="KW-1185">Reference proteome</keyword>
<keyword evidence="1" id="KW-0732">Signal</keyword>
<dbReference type="Proteomes" id="UP001408356">
    <property type="component" value="Unassembled WGS sequence"/>
</dbReference>
<accession>A0ABR2UWZ4</accession>
<organism evidence="2 3">
    <name type="scientific">Seiridium unicorne</name>
    <dbReference type="NCBI Taxonomy" id="138068"/>
    <lineage>
        <taxon>Eukaryota</taxon>
        <taxon>Fungi</taxon>
        <taxon>Dikarya</taxon>
        <taxon>Ascomycota</taxon>
        <taxon>Pezizomycotina</taxon>
        <taxon>Sordariomycetes</taxon>
        <taxon>Xylariomycetidae</taxon>
        <taxon>Amphisphaeriales</taxon>
        <taxon>Sporocadaceae</taxon>
        <taxon>Seiridium</taxon>
    </lineage>
</organism>
<reference evidence="2 3" key="1">
    <citation type="journal article" date="2024" name="J. Plant Pathol.">
        <title>Sequence and assembly of the genome of Seiridium unicorne, isolate CBS 538.82, causal agent of cypress canker disease.</title>
        <authorList>
            <person name="Scali E."/>
            <person name="Rocca G.D."/>
            <person name="Danti R."/>
            <person name="Garbelotto M."/>
            <person name="Barberini S."/>
            <person name="Baroncelli R."/>
            <person name="Emiliani G."/>
        </authorList>
    </citation>
    <scope>NUCLEOTIDE SEQUENCE [LARGE SCALE GENOMIC DNA]</scope>
    <source>
        <strain evidence="2 3">BM-138-508</strain>
    </source>
</reference>
<sequence>MLFSKGSLGWAFFLASVTSLSPLGSAQDLDISQLNTTVDGRLKLSRPLAEPCYGASDGRGCEALKQSIGSAWARSDVYQGFQYMQGESCISDPNDQCVIDYRTLTVPPAAQCGQGVVSPYFVEVAGASDAQAVFQYARSSGATLSIKNSGHDYVMRSSRNGSIALWTRQLRDMAFSSSFTPEGCSEGDPGAAVTIGAGVDTDEAMTFAHANGVLFTGGSAGTLVDYVTSQGGDVVWTTHDSYFGYYQQYINGTFTTGAIVSTAEFVTSRVVPADIFGDTTARSTMIDGIFEIASTGVTPMLLTVTPYLYAHNNEGATNETNMLHELPLAASLAMSATYFIMGRTSEQGARTMVSATGLGPDGHGKFWTNDAYPPPSELLASERGTSLYKETWNEALDIFRKHLGPDVV</sequence>
<name>A0ABR2UWZ4_9PEZI</name>
<dbReference type="EMBL" id="JARVKF010000353">
    <property type="protein sequence ID" value="KAK9418796.1"/>
    <property type="molecule type" value="Genomic_DNA"/>
</dbReference>
<feature type="chain" id="PRO_5046971878" evidence="1">
    <location>
        <begin position="27"/>
        <end position="408"/>
    </location>
</feature>
<evidence type="ECO:0000256" key="1">
    <source>
        <dbReference type="SAM" id="SignalP"/>
    </source>
</evidence>
<dbReference type="Gene3D" id="3.30.465.10">
    <property type="match status" value="1"/>
</dbReference>
<evidence type="ECO:0000313" key="2">
    <source>
        <dbReference type="EMBL" id="KAK9418796.1"/>
    </source>
</evidence>
<protein>
    <submittedName>
        <fullName evidence="2">FAD-linked oxidoreductase</fullName>
    </submittedName>
</protein>
<comment type="caution">
    <text evidence="2">The sequence shown here is derived from an EMBL/GenBank/DDBJ whole genome shotgun (WGS) entry which is preliminary data.</text>
</comment>
<dbReference type="InterPro" id="IPR036318">
    <property type="entry name" value="FAD-bd_PCMH-like_sf"/>
</dbReference>
<evidence type="ECO:0000313" key="3">
    <source>
        <dbReference type="Proteomes" id="UP001408356"/>
    </source>
</evidence>
<dbReference type="InterPro" id="IPR016169">
    <property type="entry name" value="FAD-bd_PCMH_sub2"/>
</dbReference>
<dbReference type="SUPFAM" id="SSF56176">
    <property type="entry name" value="FAD-binding/transporter-associated domain-like"/>
    <property type="match status" value="1"/>
</dbReference>
<gene>
    <name evidence="2" type="ORF">SUNI508_07816</name>
</gene>
<proteinExistence type="predicted"/>
<feature type="signal peptide" evidence="1">
    <location>
        <begin position="1"/>
        <end position="26"/>
    </location>
</feature>